<dbReference type="InterPro" id="IPR005828">
    <property type="entry name" value="MFS_sugar_transport-like"/>
</dbReference>
<dbReference type="Gene3D" id="1.20.1250.20">
    <property type="entry name" value="MFS general substrate transporter like domains"/>
    <property type="match status" value="1"/>
</dbReference>
<dbReference type="PANTHER" id="PTHR23529:SF2">
    <property type="entry name" value="GH19118P-RELATED"/>
    <property type="match status" value="1"/>
</dbReference>
<dbReference type="RefSeq" id="XP_011210819.2">
    <property type="nucleotide sequence ID" value="XM_011212517.4"/>
</dbReference>
<feature type="transmembrane region" description="Helical" evidence="5">
    <location>
        <begin position="409"/>
        <end position="432"/>
    </location>
</feature>
<organism evidence="6 7">
    <name type="scientific">Bactrocera dorsalis</name>
    <name type="common">Oriental fruit fly</name>
    <name type="synonym">Dacus dorsalis</name>
    <dbReference type="NCBI Taxonomy" id="27457"/>
    <lineage>
        <taxon>Eukaryota</taxon>
        <taxon>Metazoa</taxon>
        <taxon>Ecdysozoa</taxon>
        <taxon>Arthropoda</taxon>
        <taxon>Hexapoda</taxon>
        <taxon>Insecta</taxon>
        <taxon>Pterygota</taxon>
        <taxon>Neoptera</taxon>
        <taxon>Endopterygota</taxon>
        <taxon>Diptera</taxon>
        <taxon>Brachycera</taxon>
        <taxon>Muscomorpha</taxon>
        <taxon>Tephritoidea</taxon>
        <taxon>Tephritidae</taxon>
        <taxon>Bactrocera</taxon>
        <taxon>Bactrocera</taxon>
    </lineage>
</organism>
<evidence type="ECO:0000313" key="7">
    <source>
        <dbReference type="RefSeq" id="XP_011210819.2"/>
    </source>
</evidence>
<dbReference type="OrthoDB" id="8018628at2759"/>
<protein>
    <submittedName>
        <fullName evidence="7">Solute carrier family 2, facilitated glucose transporter member 2</fullName>
    </submittedName>
</protein>
<evidence type="ECO:0000313" key="6">
    <source>
        <dbReference type="Proteomes" id="UP001652620"/>
    </source>
</evidence>
<dbReference type="Proteomes" id="UP001652620">
    <property type="component" value="Chromosome 5"/>
</dbReference>
<keyword evidence="7" id="KW-0813">Transport</keyword>
<dbReference type="InterPro" id="IPR036259">
    <property type="entry name" value="MFS_trans_sf"/>
</dbReference>
<keyword evidence="7" id="KW-0762">Sugar transport</keyword>
<reference evidence="7" key="1">
    <citation type="submission" date="2025-08" db="UniProtKB">
        <authorList>
            <consortium name="RefSeq"/>
        </authorList>
    </citation>
    <scope>IDENTIFICATION</scope>
    <source>
        <tissue evidence="7">Adult</tissue>
    </source>
</reference>
<feature type="transmembrane region" description="Helical" evidence="5">
    <location>
        <begin position="374"/>
        <end position="397"/>
    </location>
</feature>
<feature type="transmembrane region" description="Helical" evidence="5">
    <location>
        <begin position="273"/>
        <end position="291"/>
    </location>
</feature>
<evidence type="ECO:0000256" key="2">
    <source>
        <dbReference type="ARBA" id="ARBA00022692"/>
    </source>
</evidence>
<accession>A0A6I9W278</accession>
<dbReference type="GeneID" id="105231304"/>
<feature type="transmembrane region" description="Helical" evidence="5">
    <location>
        <begin position="24"/>
        <end position="45"/>
    </location>
</feature>
<proteinExistence type="predicted"/>
<keyword evidence="4 5" id="KW-0472">Membrane</keyword>
<evidence type="ECO:0000256" key="3">
    <source>
        <dbReference type="ARBA" id="ARBA00022989"/>
    </source>
</evidence>
<feature type="transmembrane region" description="Helical" evidence="5">
    <location>
        <begin position="66"/>
        <end position="86"/>
    </location>
</feature>
<feature type="transmembrane region" description="Helical" evidence="5">
    <location>
        <begin position="438"/>
        <end position="458"/>
    </location>
</feature>
<evidence type="ECO:0000256" key="4">
    <source>
        <dbReference type="ARBA" id="ARBA00023136"/>
    </source>
</evidence>
<sequence>MPPPPSIEEPGKQSWLRMLYRYRLQFQAMASASTIYFAGGLKLAWCIFEKPVSGSEKLIDTHLLTIAWFVGVAAGAIMAGAFVHRVSKNISHWTSGTLLLLGGLLFACAPTSLACILSSCLLEGSAYGINQVQGLVTAGEVAHKHIRGLLVSSERVFLWLGICLQLFCTRLWFLYEPTKSYPLHLNQLHGTVVILVALCALACNTLYRFESPLLLHMQERNLAATCVMNRLQSTSYTSAELTQKHEECKQMLEHDAGRQTTWKAVRKSNSLPLLKVLLLRCYGTVSLSLPVNRTFVTASMTGLNCAINCVYLLSLCGVLASILGALCVDICGRRRITVICLLFSGTCAFLLAGVLRYIYEQISLVLLTHLTFELVVYLMWCYQAFICAGVSLISSVYMSEAFTVSAKACCLALVVVCEQFVQIALALLVFYTDFNEPHFFFIVGVLGMLLGILALFTLPETMKTSLYECLLKFNNVP</sequence>
<feature type="transmembrane region" description="Helical" evidence="5">
    <location>
        <begin position="156"/>
        <end position="175"/>
    </location>
</feature>
<feature type="transmembrane region" description="Helical" evidence="5">
    <location>
        <begin position="311"/>
        <end position="331"/>
    </location>
</feature>
<dbReference type="SUPFAM" id="SSF103473">
    <property type="entry name" value="MFS general substrate transporter"/>
    <property type="match status" value="1"/>
</dbReference>
<dbReference type="PANTHER" id="PTHR23529">
    <property type="entry name" value="GH19118P-RELATED"/>
    <property type="match status" value="1"/>
</dbReference>
<keyword evidence="3 5" id="KW-1133">Transmembrane helix</keyword>
<feature type="transmembrane region" description="Helical" evidence="5">
    <location>
        <begin position="98"/>
        <end position="122"/>
    </location>
</feature>
<comment type="subcellular location">
    <subcellularLocation>
        <location evidence="1">Membrane</location>
    </subcellularLocation>
</comment>
<feature type="transmembrane region" description="Helical" evidence="5">
    <location>
        <begin position="187"/>
        <end position="207"/>
    </location>
</feature>
<keyword evidence="2 5" id="KW-0812">Transmembrane</keyword>
<dbReference type="Pfam" id="PF00083">
    <property type="entry name" value="Sugar_tr"/>
    <property type="match status" value="1"/>
</dbReference>
<gene>
    <name evidence="7" type="primary">LOC105231304</name>
</gene>
<name>A0A6I9W278_BACDO</name>
<evidence type="ECO:0000256" key="1">
    <source>
        <dbReference type="ARBA" id="ARBA00004370"/>
    </source>
</evidence>
<evidence type="ECO:0000256" key="5">
    <source>
        <dbReference type="SAM" id="Phobius"/>
    </source>
</evidence>
<feature type="transmembrane region" description="Helical" evidence="5">
    <location>
        <begin position="338"/>
        <end position="359"/>
    </location>
</feature>
<keyword evidence="6" id="KW-1185">Reference proteome</keyword>